<reference evidence="1 2" key="1">
    <citation type="submission" date="2022-07" db="EMBL/GenBank/DDBJ databases">
        <title>Methylomonas rivi sp. nov., Methylomonas rosea sp. nov., Methylomonas aureus sp. nov. and Methylomonas subterranea sp. nov., four novel methanotrophs isolated from a freshwater creek and the deep terrestrial subsurface.</title>
        <authorList>
            <person name="Abin C."/>
            <person name="Sankaranarayanan K."/>
            <person name="Garner C."/>
            <person name="Sindelar R."/>
            <person name="Kotary K."/>
            <person name="Garner R."/>
            <person name="Barclay S."/>
            <person name="Lawson P."/>
            <person name="Krumholz L."/>
        </authorList>
    </citation>
    <scope>NUCLEOTIDE SEQUENCE [LARGE SCALE GENOMIC DNA]</scope>
    <source>
        <strain evidence="1 2">WSC-6</strain>
    </source>
</reference>
<keyword evidence="2" id="KW-1185">Reference proteome</keyword>
<protein>
    <recommendedName>
        <fullName evidence="3">Secreted protein</fullName>
    </recommendedName>
</protein>
<evidence type="ECO:0000313" key="2">
    <source>
        <dbReference type="Proteomes" id="UP001524586"/>
    </source>
</evidence>
<dbReference type="RefSeq" id="WP_256614692.1">
    <property type="nucleotide sequence ID" value="NZ_JANIBK010000028.1"/>
</dbReference>
<dbReference type="EMBL" id="JANIBK010000028">
    <property type="protein sequence ID" value="MCQ8128310.1"/>
    <property type="molecule type" value="Genomic_DNA"/>
</dbReference>
<evidence type="ECO:0008006" key="3">
    <source>
        <dbReference type="Google" id="ProtNLM"/>
    </source>
</evidence>
<organism evidence="1 2">
    <name type="scientific">Methylomonas rivi</name>
    <dbReference type="NCBI Taxonomy" id="2952226"/>
    <lineage>
        <taxon>Bacteria</taxon>
        <taxon>Pseudomonadati</taxon>
        <taxon>Pseudomonadota</taxon>
        <taxon>Gammaproteobacteria</taxon>
        <taxon>Methylococcales</taxon>
        <taxon>Methylococcaceae</taxon>
        <taxon>Methylomonas</taxon>
    </lineage>
</organism>
<evidence type="ECO:0000313" key="1">
    <source>
        <dbReference type="EMBL" id="MCQ8128310.1"/>
    </source>
</evidence>
<accession>A0ABT1U394</accession>
<comment type="caution">
    <text evidence="1">The sequence shown here is derived from an EMBL/GenBank/DDBJ whole genome shotgun (WGS) entry which is preliminary data.</text>
</comment>
<gene>
    <name evidence="1" type="ORF">NP596_07550</name>
</gene>
<proteinExistence type="predicted"/>
<name>A0ABT1U394_9GAMM</name>
<sequence length="63" mass="6654">MSRAHLLKVTGAPVLASGIASKTSCKCCIQQAAPYPITFKQCQKHIQNLHFNPFVGSAAVVAA</sequence>
<dbReference type="Proteomes" id="UP001524586">
    <property type="component" value="Unassembled WGS sequence"/>
</dbReference>